<organism evidence="1 2">
    <name type="scientific">Segatella bryantii</name>
    <name type="common">Prevotella bryantii</name>
    <dbReference type="NCBI Taxonomy" id="77095"/>
    <lineage>
        <taxon>Bacteria</taxon>
        <taxon>Pseudomonadati</taxon>
        <taxon>Bacteroidota</taxon>
        <taxon>Bacteroidia</taxon>
        <taxon>Bacteroidales</taxon>
        <taxon>Prevotellaceae</taxon>
        <taxon>Segatella</taxon>
    </lineage>
</organism>
<dbReference type="AlphaFoldDB" id="A0AA37I4E1"/>
<evidence type="ECO:0000313" key="1">
    <source>
        <dbReference type="EMBL" id="GJG28800.1"/>
    </source>
</evidence>
<dbReference type="InterPro" id="IPR011604">
    <property type="entry name" value="PDDEXK-like_dom_sf"/>
</dbReference>
<evidence type="ECO:0008006" key="3">
    <source>
        <dbReference type="Google" id="ProtNLM"/>
    </source>
</evidence>
<dbReference type="EMBL" id="BPTR01000001">
    <property type="protein sequence ID" value="GJG28800.1"/>
    <property type="molecule type" value="Genomic_DNA"/>
</dbReference>
<evidence type="ECO:0000313" key="2">
    <source>
        <dbReference type="Proteomes" id="UP000887043"/>
    </source>
</evidence>
<protein>
    <recommendedName>
        <fullName evidence="3">GxxExxY protein</fullName>
    </recommendedName>
</protein>
<name>A0AA37I4E1_SEGBR</name>
<dbReference type="Gene3D" id="3.90.320.10">
    <property type="match status" value="1"/>
</dbReference>
<comment type="caution">
    <text evidence="1">The sequence shown here is derived from an EMBL/GenBank/DDBJ whole genome shotgun (WGS) entry which is preliminary data.</text>
</comment>
<dbReference type="InterPro" id="IPR026350">
    <property type="entry name" value="GxxExxY"/>
</dbReference>
<dbReference type="NCBIfam" id="TIGR04256">
    <property type="entry name" value="GxxExxY"/>
    <property type="match status" value="1"/>
</dbReference>
<dbReference type="Pfam" id="PF13366">
    <property type="entry name" value="PDDEXK_3"/>
    <property type="match status" value="1"/>
</dbReference>
<accession>A0AA37I4E1</accession>
<dbReference type="Proteomes" id="UP000887043">
    <property type="component" value="Unassembled WGS sequence"/>
</dbReference>
<reference evidence="1" key="1">
    <citation type="submission" date="2021-08" db="EMBL/GenBank/DDBJ databases">
        <title>Prevotella lacticifex sp. nov., isolated from rumen of cow.</title>
        <authorList>
            <person name="Shinkai T."/>
            <person name="Ikeyama N."/>
            <person name="Kumagai M."/>
            <person name="Ohmori H."/>
            <person name="Sakamoto M."/>
            <person name="Ohkuma M."/>
            <person name="Mitsumori M."/>
        </authorList>
    </citation>
    <scope>NUCLEOTIDE SEQUENCE</scope>
    <source>
        <strain evidence="1">DSM 11371</strain>
    </source>
</reference>
<dbReference type="RefSeq" id="WP_006283716.1">
    <property type="nucleotide sequence ID" value="NZ_BPTR01000001.1"/>
</dbReference>
<proteinExistence type="predicted"/>
<gene>
    <name evidence="1" type="ORF">PRRU23_25000</name>
</gene>
<sequence>MTENEISKIIINSAYKVYFRIGPGLLESIYEKLLSYELQKAGLKVERQVEIPIIYDGKQFGSELRADLVVEGKVIIELKSVEELKPVFYKQLQTYLRLKNLHLGLLINFNTSVLKDNIHRVVNHLAENRVNELHGKVN</sequence>